<reference evidence="2" key="1">
    <citation type="submission" date="2019-05" db="EMBL/GenBank/DDBJ databases">
        <title>Complete genome sequencing of Absiella argi strain JCM 30884.</title>
        <authorList>
            <person name="Sakamoto M."/>
            <person name="Murakami T."/>
            <person name="Mori H."/>
        </authorList>
    </citation>
    <scope>NUCLEOTIDE SEQUENCE [LARGE SCALE GENOMIC DNA]</scope>
    <source>
        <strain evidence="2">JCM 30884</strain>
    </source>
</reference>
<keyword evidence="2" id="KW-1185">Reference proteome</keyword>
<evidence type="ECO:0000313" key="2">
    <source>
        <dbReference type="Proteomes" id="UP000464754"/>
    </source>
</evidence>
<protein>
    <submittedName>
        <fullName evidence="1">Uncharacterized protein</fullName>
    </submittedName>
</protein>
<dbReference type="Proteomes" id="UP000464754">
    <property type="component" value="Chromosome"/>
</dbReference>
<dbReference type="EMBL" id="AP019695">
    <property type="protein sequence ID" value="BBK22731.1"/>
    <property type="molecule type" value="Genomic_DNA"/>
</dbReference>
<dbReference type="RefSeq" id="WP_163052011.1">
    <property type="nucleotide sequence ID" value="NZ_AP019695.1"/>
</dbReference>
<dbReference type="KEGG" id="aarg:Aargi30884_16340"/>
<sequence length="120" mass="13536">MSEAEILALTYYDKMSVYRPFKDILPTGESIFKKGLDGKKVYENVACALSSYSGGKNSRNDVNVRVESDYKLFYSPDIVIEKNDTIECMHEGSRYILTAGKQYTLPSHAELPVSEHKETA</sequence>
<gene>
    <name evidence="1" type="ORF">Aargi30884_16340</name>
</gene>
<evidence type="ECO:0000313" key="1">
    <source>
        <dbReference type="EMBL" id="BBK22731.1"/>
    </source>
</evidence>
<dbReference type="AlphaFoldDB" id="A0A6N4TJG8"/>
<proteinExistence type="predicted"/>
<organism evidence="1 2">
    <name type="scientific">Amedibacterium intestinale</name>
    <dbReference type="NCBI Taxonomy" id="2583452"/>
    <lineage>
        <taxon>Bacteria</taxon>
        <taxon>Bacillati</taxon>
        <taxon>Bacillota</taxon>
        <taxon>Erysipelotrichia</taxon>
        <taxon>Erysipelotrichales</taxon>
        <taxon>Erysipelotrichaceae</taxon>
        <taxon>Amedibacterium</taxon>
    </lineage>
</organism>
<accession>A0A6N4TJG8</accession>
<name>A0A6N4TJG8_9FIRM</name>